<protein>
    <submittedName>
        <fullName evidence="1">Uncharacterized protein</fullName>
    </submittedName>
</protein>
<proteinExistence type="predicted"/>
<comment type="caution">
    <text evidence="1">The sequence shown here is derived from an EMBL/GenBank/DDBJ whole genome shotgun (WGS) entry which is preliminary data.</text>
</comment>
<reference evidence="1" key="1">
    <citation type="submission" date="2022-11" db="EMBL/GenBank/DDBJ databases">
        <title>Genome Sequence of Boeremia exigua.</title>
        <authorList>
            <person name="Buettner E."/>
        </authorList>
    </citation>
    <scope>NUCLEOTIDE SEQUENCE</scope>
    <source>
        <strain evidence="1">CU02</strain>
    </source>
</reference>
<accession>A0ACC2I4G6</accession>
<gene>
    <name evidence="1" type="ORF">OPT61_g6862</name>
</gene>
<dbReference type="Proteomes" id="UP001153331">
    <property type="component" value="Unassembled WGS sequence"/>
</dbReference>
<evidence type="ECO:0000313" key="2">
    <source>
        <dbReference type="Proteomes" id="UP001153331"/>
    </source>
</evidence>
<organism evidence="1 2">
    <name type="scientific">Boeremia exigua</name>
    <dbReference type="NCBI Taxonomy" id="749465"/>
    <lineage>
        <taxon>Eukaryota</taxon>
        <taxon>Fungi</taxon>
        <taxon>Dikarya</taxon>
        <taxon>Ascomycota</taxon>
        <taxon>Pezizomycotina</taxon>
        <taxon>Dothideomycetes</taxon>
        <taxon>Pleosporomycetidae</taxon>
        <taxon>Pleosporales</taxon>
        <taxon>Pleosporineae</taxon>
        <taxon>Didymellaceae</taxon>
        <taxon>Boeremia</taxon>
    </lineage>
</organism>
<name>A0ACC2I4G6_9PLEO</name>
<keyword evidence="2" id="KW-1185">Reference proteome</keyword>
<evidence type="ECO:0000313" key="1">
    <source>
        <dbReference type="EMBL" id="KAJ8110237.1"/>
    </source>
</evidence>
<dbReference type="EMBL" id="JAPHNI010000520">
    <property type="protein sequence ID" value="KAJ8110237.1"/>
    <property type="molecule type" value="Genomic_DNA"/>
</dbReference>
<sequence length="359" mass="41235">MCERALKLQVYIDKWLEQEIALKTTSRGDSTSTGSEVAEADYKDLKKLRLAATEWQHLRAITQMLQRFKKATSALIRSAASKGRAKLSKYYARTGDEQGYLYNCAAILDPTQKLTVYEDETWDVQDKHTYRDQFLAYLDRYDEDNGRSRSATQALYPSIQQSVEDEWFRRPASTMRSMSSSFSAQSQSSPALDGVEELPPTREEGEAYLSTPCVRSYAGFNILDWWKANAATYPRLASVARDILAVPITEVGVKRVFNTAKDIIGDRRHRLSAQRIRQIMILKDSISHDEQEEEDELPIDEVDDLLELPACPSPESEVIEEEVTDFERGTTEEVELVTPDIMREQRPRKKRRPARYRDN</sequence>